<dbReference type="EMBL" id="BTGU01000038">
    <property type="protein sequence ID" value="GMN51652.1"/>
    <property type="molecule type" value="Genomic_DNA"/>
</dbReference>
<dbReference type="Proteomes" id="UP001187192">
    <property type="component" value="Unassembled WGS sequence"/>
</dbReference>
<comment type="caution">
    <text evidence="2">The sequence shown here is derived from an EMBL/GenBank/DDBJ whole genome shotgun (WGS) entry which is preliminary data.</text>
</comment>
<organism evidence="2 3">
    <name type="scientific">Ficus carica</name>
    <name type="common">Common fig</name>
    <dbReference type="NCBI Taxonomy" id="3494"/>
    <lineage>
        <taxon>Eukaryota</taxon>
        <taxon>Viridiplantae</taxon>
        <taxon>Streptophyta</taxon>
        <taxon>Embryophyta</taxon>
        <taxon>Tracheophyta</taxon>
        <taxon>Spermatophyta</taxon>
        <taxon>Magnoliopsida</taxon>
        <taxon>eudicotyledons</taxon>
        <taxon>Gunneridae</taxon>
        <taxon>Pentapetalae</taxon>
        <taxon>rosids</taxon>
        <taxon>fabids</taxon>
        <taxon>Rosales</taxon>
        <taxon>Moraceae</taxon>
        <taxon>Ficeae</taxon>
        <taxon>Ficus</taxon>
    </lineage>
</organism>
<protein>
    <submittedName>
        <fullName evidence="2">Uncharacterized protein</fullName>
    </submittedName>
</protein>
<evidence type="ECO:0000313" key="3">
    <source>
        <dbReference type="Proteomes" id="UP001187192"/>
    </source>
</evidence>
<feature type="region of interest" description="Disordered" evidence="1">
    <location>
        <begin position="63"/>
        <end position="82"/>
    </location>
</feature>
<evidence type="ECO:0000313" key="2">
    <source>
        <dbReference type="EMBL" id="GMN51652.1"/>
    </source>
</evidence>
<reference evidence="2" key="1">
    <citation type="submission" date="2023-07" db="EMBL/GenBank/DDBJ databases">
        <title>draft genome sequence of fig (Ficus carica).</title>
        <authorList>
            <person name="Takahashi T."/>
            <person name="Nishimura K."/>
        </authorList>
    </citation>
    <scope>NUCLEOTIDE SEQUENCE</scope>
</reference>
<name>A0AA88AJB0_FICCA</name>
<evidence type="ECO:0000256" key="1">
    <source>
        <dbReference type="SAM" id="MobiDB-lite"/>
    </source>
</evidence>
<accession>A0AA88AJB0</accession>
<dbReference type="AlphaFoldDB" id="A0AA88AJB0"/>
<sequence length="82" mass="9279">MGAYIFLLKSRTFSRMSLIKSLTPCLHNPIKVSDKAFDGAEEAALGEADLDKVKKRFIEHEPGADRCRRGDNDNDHNHDHDL</sequence>
<keyword evidence="3" id="KW-1185">Reference proteome</keyword>
<proteinExistence type="predicted"/>
<gene>
    <name evidence="2" type="ORF">TIFTF001_020806</name>
</gene>